<dbReference type="Proteomes" id="UP001145742">
    <property type="component" value="Unassembled WGS sequence"/>
</dbReference>
<feature type="region of interest" description="Disordered" evidence="1">
    <location>
        <begin position="1"/>
        <end position="41"/>
    </location>
</feature>
<gene>
    <name evidence="2" type="ORF">WISP_09189</name>
</gene>
<feature type="compositionally biased region" description="Basic and acidic residues" evidence="1">
    <location>
        <begin position="132"/>
        <end position="147"/>
    </location>
</feature>
<evidence type="ECO:0000313" key="3">
    <source>
        <dbReference type="Proteomes" id="UP001145742"/>
    </source>
</evidence>
<dbReference type="EMBL" id="WHWB01032033">
    <property type="protein sequence ID" value="KAJ7427179.1"/>
    <property type="molecule type" value="Genomic_DNA"/>
</dbReference>
<proteinExistence type="predicted"/>
<sequence>MSPHRGQAGDAQPGNTDPHRGHLQPHRDLQGPPSKKMNPNMECQPKAMVIGSYFRYNLPMLIIIVNNNGIYSGLDANAWKEMLKFGNPATWEASSKELVLFNILISDLDRALEGTLSKSADEPELGGAVESLKGREALERDLDRPEGWESPTTESSTRASAGFCPWDGATLDFLSWKPDTQVIPEQALSDPENKCEADEQLQKDIPVL</sequence>
<feature type="region of interest" description="Disordered" evidence="1">
    <location>
        <begin position="119"/>
        <end position="162"/>
    </location>
</feature>
<name>A0ABQ9DX98_9PASS</name>
<comment type="caution">
    <text evidence="2">The sequence shown here is derived from an EMBL/GenBank/DDBJ whole genome shotgun (WGS) entry which is preliminary data.</text>
</comment>
<reference evidence="2" key="1">
    <citation type="submission" date="2019-10" db="EMBL/GenBank/DDBJ databases">
        <authorList>
            <person name="Soares A.E.R."/>
            <person name="Aleixo A."/>
            <person name="Schneider P."/>
            <person name="Miyaki C.Y."/>
            <person name="Schneider M.P."/>
            <person name="Mello C."/>
            <person name="Vasconcelos A.T.R."/>
        </authorList>
    </citation>
    <scope>NUCLEOTIDE SEQUENCE</scope>
    <source>
        <tissue evidence="2">Muscle</tissue>
    </source>
</reference>
<feature type="compositionally biased region" description="Basic and acidic residues" evidence="1">
    <location>
        <begin position="191"/>
        <end position="202"/>
    </location>
</feature>
<evidence type="ECO:0000256" key="1">
    <source>
        <dbReference type="SAM" id="MobiDB-lite"/>
    </source>
</evidence>
<evidence type="ECO:0008006" key="4">
    <source>
        <dbReference type="Google" id="ProtNLM"/>
    </source>
</evidence>
<protein>
    <recommendedName>
        <fullName evidence="4">Thiamine pyrophosphate enzyme TPP-binding domain-containing protein</fullName>
    </recommendedName>
</protein>
<feature type="compositionally biased region" description="Polar residues" evidence="1">
    <location>
        <begin position="150"/>
        <end position="159"/>
    </location>
</feature>
<evidence type="ECO:0000313" key="2">
    <source>
        <dbReference type="EMBL" id="KAJ7427179.1"/>
    </source>
</evidence>
<feature type="compositionally biased region" description="Basic and acidic residues" evidence="1">
    <location>
        <begin position="17"/>
        <end position="29"/>
    </location>
</feature>
<feature type="region of interest" description="Disordered" evidence="1">
    <location>
        <begin position="186"/>
        <end position="208"/>
    </location>
</feature>
<keyword evidence="3" id="KW-1185">Reference proteome</keyword>
<accession>A0ABQ9DX98</accession>
<organism evidence="2 3">
    <name type="scientific">Willisornis vidua</name>
    <name type="common">Xingu scale-backed antbird</name>
    <dbReference type="NCBI Taxonomy" id="1566151"/>
    <lineage>
        <taxon>Eukaryota</taxon>
        <taxon>Metazoa</taxon>
        <taxon>Chordata</taxon>
        <taxon>Craniata</taxon>
        <taxon>Vertebrata</taxon>
        <taxon>Euteleostomi</taxon>
        <taxon>Archelosauria</taxon>
        <taxon>Archosauria</taxon>
        <taxon>Dinosauria</taxon>
        <taxon>Saurischia</taxon>
        <taxon>Theropoda</taxon>
        <taxon>Coelurosauria</taxon>
        <taxon>Aves</taxon>
        <taxon>Neognathae</taxon>
        <taxon>Neoaves</taxon>
        <taxon>Telluraves</taxon>
        <taxon>Australaves</taxon>
        <taxon>Passeriformes</taxon>
        <taxon>Thamnophilidae</taxon>
        <taxon>Willisornis</taxon>
    </lineage>
</organism>